<evidence type="ECO:0000313" key="2">
    <source>
        <dbReference type="Proteomes" id="UP000645610"/>
    </source>
</evidence>
<keyword evidence="2" id="KW-1185">Reference proteome</keyword>
<dbReference type="RefSeq" id="WP_196284886.1">
    <property type="nucleotide sequence ID" value="NZ_JADQDP010000001.1"/>
</dbReference>
<dbReference type="EMBL" id="JADQDP010000001">
    <property type="protein sequence ID" value="MBF9140537.1"/>
    <property type="molecule type" value="Genomic_DNA"/>
</dbReference>
<sequence>MKRLLPFLSLLTASCGSCEQVQLTPDERAWFPAHPKGSTISFRSNRGHANTMTLLEQREWFSNTDCNQLESGSYQPIHVQYGLESATLYDPKRPYFSIVADKIRPDVPARLQLSMAGLDYPLPAGQKIGPTDVLVPEPCHLSSGKTYPGAFVFRDGQNAKNYGSGRMKSFHWDKQAGLIRYELADGEVFERVGE</sequence>
<reference evidence="1 2" key="1">
    <citation type="submission" date="2020-11" db="EMBL/GenBank/DDBJ databases">
        <authorList>
            <person name="Kim M.K."/>
        </authorList>
    </citation>
    <scope>NUCLEOTIDE SEQUENCE [LARGE SCALE GENOMIC DNA]</scope>
    <source>
        <strain evidence="1 2">BT439</strain>
    </source>
</reference>
<protein>
    <recommendedName>
        <fullName evidence="3">Lipoprotein</fullName>
    </recommendedName>
</protein>
<gene>
    <name evidence="1" type="ORF">I2I01_02765</name>
</gene>
<dbReference type="AlphaFoldDB" id="A0A931BDY8"/>
<dbReference type="Proteomes" id="UP000645610">
    <property type="component" value="Unassembled WGS sequence"/>
</dbReference>
<evidence type="ECO:0000313" key="1">
    <source>
        <dbReference type="EMBL" id="MBF9140537.1"/>
    </source>
</evidence>
<name>A0A931BDY8_9BACT</name>
<dbReference type="PROSITE" id="PS51257">
    <property type="entry name" value="PROKAR_LIPOPROTEIN"/>
    <property type="match status" value="1"/>
</dbReference>
<comment type="caution">
    <text evidence="1">The sequence shown here is derived from an EMBL/GenBank/DDBJ whole genome shotgun (WGS) entry which is preliminary data.</text>
</comment>
<organism evidence="1 2">
    <name type="scientific">Hymenobacter properus</name>
    <dbReference type="NCBI Taxonomy" id="2791026"/>
    <lineage>
        <taxon>Bacteria</taxon>
        <taxon>Pseudomonadati</taxon>
        <taxon>Bacteroidota</taxon>
        <taxon>Cytophagia</taxon>
        <taxon>Cytophagales</taxon>
        <taxon>Hymenobacteraceae</taxon>
        <taxon>Hymenobacter</taxon>
    </lineage>
</organism>
<proteinExistence type="predicted"/>
<accession>A0A931BDY8</accession>
<evidence type="ECO:0008006" key="3">
    <source>
        <dbReference type="Google" id="ProtNLM"/>
    </source>
</evidence>